<dbReference type="Proteomes" id="UP001257234">
    <property type="component" value="Unassembled WGS sequence"/>
</dbReference>
<sequence>MRRVLSIMLILLFCSFSFAQEQTYLTFEFMKVDNDQEQFYVETEDFWEKIHEQRVASGDIVGWDLWQLLPGGEDQGYQYLTVTVFDDPMKMMNAGAGIMESARMAYPDLSDEELQNRVNLAGGSRDLAVRLFLMVMDRTNGDYEMKPGMVATMDLMKANDGNYSAYETAEGDTFKPLHQKMVDGDAKGSWELLKVLLPQGSDVYASHLTVNMYDNWEQYLDSMNFDAGITPAMEKKMDDGLETRDMKWSYMATLTKMVRK</sequence>
<gene>
    <name evidence="2" type="ORF">RE431_04595</name>
</gene>
<name>A0ABU1ENG3_9FLAO</name>
<keyword evidence="3" id="KW-1185">Reference proteome</keyword>
<comment type="caution">
    <text evidence="2">The sequence shown here is derived from an EMBL/GenBank/DDBJ whole genome shotgun (WGS) entry which is preliminary data.</text>
</comment>
<evidence type="ECO:0000313" key="3">
    <source>
        <dbReference type="Proteomes" id="UP001257234"/>
    </source>
</evidence>
<organism evidence="2 3">
    <name type="scientific">Christiangramia sediminicola</name>
    <dbReference type="NCBI Taxonomy" id="3073267"/>
    <lineage>
        <taxon>Bacteria</taxon>
        <taxon>Pseudomonadati</taxon>
        <taxon>Bacteroidota</taxon>
        <taxon>Flavobacteriia</taxon>
        <taxon>Flavobacteriales</taxon>
        <taxon>Flavobacteriaceae</taxon>
        <taxon>Christiangramia</taxon>
    </lineage>
</organism>
<feature type="chain" id="PRO_5047178977" evidence="1">
    <location>
        <begin position="20"/>
        <end position="260"/>
    </location>
</feature>
<dbReference type="EMBL" id="JAVJIU010000002">
    <property type="protein sequence ID" value="MDR5589902.1"/>
    <property type="molecule type" value="Genomic_DNA"/>
</dbReference>
<evidence type="ECO:0000313" key="2">
    <source>
        <dbReference type="EMBL" id="MDR5589902.1"/>
    </source>
</evidence>
<protein>
    <submittedName>
        <fullName evidence="2">Uncharacterized protein</fullName>
    </submittedName>
</protein>
<dbReference type="RefSeq" id="WP_309560789.1">
    <property type="nucleotide sequence ID" value="NZ_JAVJIU010000002.1"/>
</dbReference>
<keyword evidence="1" id="KW-0732">Signal</keyword>
<proteinExistence type="predicted"/>
<feature type="signal peptide" evidence="1">
    <location>
        <begin position="1"/>
        <end position="19"/>
    </location>
</feature>
<reference evidence="3" key="1">
    <citation type="submission" date="2023-07" db="EMBL/GenBank/DDBJ databases">
        <title>Christiangramia sp. SM2212., a novel bacterium of the family Flavobacteriaceae isolated from the sea sediment.</title>
        <authorList>
            <person name="Wang J."/>
            <person name="Zhang X."/>
        </authorList>
    </citation>
    <scope>NUCLEOTIDE SEQUENCE [LARGE SCALE GENOMIC DNA]</scope>
    <source>
        <strain evidence="3">SM2212</strain>
    </source>
</reference>
<evidence type="ECO:0000256" key="1">
    <source>
        <dbReference type="SAM" id="SignalP"/>
    </source>
</evidence>
<accession>A0ABU1ENG3</accession>